<evidence type="ECO:0000313" key="2">
    <source>
        <dbReference type="Proteomes" id="UP000789901"/>
    </source>
</evidence>
<keyword evidence="2" id="KW-1185">Reference proteome</keyword>
<dbReference type="EMBL" id="CAJVQB010087252">
    <property type="protein sequence ID" value="CAG8847346.1"/>
    <property type="molecule type" value="Genomic_DNA"/>
</dbReference>
<feature type="non-terminal residue" evidence="1">
    <location>
        <position position="1"/>
    </location>
</feature>
<sequence length="52" mass="6184">QYKQEICRLTNTSVSQQLQTSNAYREIIRKILTNFDNMKLLELILKQLISLE</sequence>
<evidence type="ECO:0000313" key="1">
    <source>
        <dbReference type="EMBL" id="CAG8847346.1"/>
    </source>
</evidence>
<accession>A0ABN7X3R9</accession>
<protein>
    <submittedName>
        <fullName evidence="1">20697_t:CDS:1</fullName>
    </submittedName>
</protein>
<organism evidence="1 2">
    <name type="scientific">Gigaspora margarita</name>
    <dbReference type="NCBI Taxonomy" id="4874"/>
    <lineage>
        <taxon>Eukaryota</taxon>
        <taxon>Fungi</taxon>
        <taxon>Fungi incertae sedis</taxon>
        <taxon>Mucoromycota</taxon>
        <taxon>Glomeromycotina</taxon>
        <taxon>Glomeromycetes</taxon>
        <taxon>Diversisporales</taxon>
        <taxon>Gigasporaceae</taxon>
        <taxon>Gigaspora</taxon>
    </lineage>
</organism>
<name>A0ABN7X3R9_GIGMA</name>
<dbReference type="Proteomes" id="UP000789901">
    <property type="component" value="Unassembled WGS sequence"/>
</dbReference>
<proteinExistence type="predicted"/>
<comment type="caution">
    <text evidence="1">The sequence shown here is derived from an EMBL/GenBank/DDBJ whole genome shotgun (WGS) entry which is preliminary data.</text>
</comment>
<gene>
    <name evidence="1" type="ORF">GMARGA_LOCUS38620</name>
</gene>
<reference evidence="1 2" key="1">
    <citation type="submission" date="2021-06" db="EMBL/GenBank/DDBJ databases">
        <authorList>
            <person name="Kallberg Y."/>
            <person name="Tangrot J."/>
            <person name="Rosling A."/>
        </authorList>
    </citation>
    <scope>NUCLEOTIDE SEQUENCE [LARGE SCALE GENOMIC DNA]</scope>
    <source>
        <strain evidence="1 2">120-4 pot B 10/14</strain>
    </source>
</reference>